<dbReference type="PROSITE" id="PS00591">
    <property type="entry name" value="GH10_1"/>
    <property type="match status" value="1"/>
</dbReference>
<feature type="active site" description="Nucleophile" evidence="9">
    <location>
        <position position="377"/>
    </location>
</feature>
<dbReference type="PROSITE" id="PS51760">
    <property type="entry name" value="GH10_2"/>
    <property type="match status" value="1"/>
</dbReference>
<comment type="catalytic activity">
    <reaction evidence="1 10">
        <text>Endohydrolysis of (1-&gt;4)-beta-D-xylosidic linkages in xylans.</text>
        <dbReference type="EC" id="3.2.1.8"/>
    </reaction>
</comment>
<dbReference type="PANTHER" id="PTHR31490">
    <property type="entry name" value="GLYCOSYL HYDROLASE"/>
    <property type="match status" value="1"/>
</dbReference>
<sequence length="468" mass="52175">MKTLNLKVSIAFFLMAALLNCSKDDTSSPEISTMLNIPFASTASNITDYSFQANWVLVSEADSYLIDVSEFSDFSTILNEYKGVAVQENTLVVTGLLPATNYYYRVSAKRGAEITSHSNVITVTTTGVMSEEPEDPTFLKVKANALANPFFVGVAVKSNQLTEGSSYNTVLKNEFSSITAEYEMKMDPISTGSGTYNWQASDKIVKYGNDNGINVHGHALVWHNAVPNWLSTFSGTDVEFALEVKKYITDVVTRYAGKVRSWDVVNEAVADNGDMRNTIFLQKMGANYIKDCYQWARDAANAAGDTDLLLFYNDYATSTNIPKQNKVFTIVDDLKASNLIDGVGFQMHNTYLSPTKMQIETDINRAVAKGLKVHVSELDIQVNQNNDITFLTEERNLAQKAKYKEIVKIYNALPAVNKYALTVWGFKDNESWIPYSTDLNHPGNDWPLLYNNKFELKSAHTGFLEGLD</sequence>
<evidence type="ECO:0000259" key="12">
    <source>
        <dbReference type="PROSITE" id="PS50853"/>
    </source>
</evidence>
<feature type="domain" description="Fibronectin type-III" evidence="12">
    <location>
        <begin position="37"/>
        <end position="128"/>
    </location>
</feature>
<gene>
    <name evidence="14" type="ORF">SAMN04487987_104216</name>
</gene>
<keyword evidence="7 10" id="KW-0326">Glycosidase</keyword>
<dbReference type="GO" id="GO:0031176">
    <property type="term" value="F:endo-1,4-beta-xylanase activity"/>
    <property type="evidence" value="ECO:0007669"/>
    <property type="project" value="UniProtKB-EC"/>
</dbReference>
<organism evidence="14 15">
    <name type="scientific">Algibacter pectinivorans</name>
    <dbReference type="NCBI Taxonomy" id="870482"/>
    <lineage>
        <taxon>Bacteria</taxon>
        <taxon>Pseudomonadati</taxon>
        <taxon>Bacteroidota</taxon>
        <taxon>Flavobacteriia</taxon>
        <taxon>Flavobacteriales</taxon>
        <taxon>Flavobacteriaceae</taxon>
        <taxon>Algibacter</taxon>
    </lineage>
</organism>
<dbReference type="InterPro" id="IPR013783">
    <property type="entry name" value="Ig-like_fold"/>
</dbReference>
<dbReference type="Pfam" id="PF00041">
    <property type="entry name" value="fn3"/>
    <property type="match status" value="1"/>
</dbReference>
<dbReference type="InterPro" id="IPR036116">
    <property type="entry name" value="FN3_sf"/>
</dbReference>
<keyword evidence="15" id="KW-1185">Reference proteome</keyword>
<feature type="signal peptide" evidence="11">
    <location>
        <begin position="1"/>
        <end position="23"/>
    </location>
</feature>
<dbReference type="STRING" id="870482.SAMN04487987_104216"/>
<evidence type="ECO:0000256" key="3">
    <source>
        <dbReference type="ARBA" id="ARBA00022651"/>
    </source>
</evidence>
<evidence type="ECO:0000256" key="7">
    <source>
        <dbReference type="ARBA" id="ARBA00023295"/>
    </source>
</evidence>
<dbReference type="CDD" id="cd00063">
    <property type="entry name" value="FN3"/>
    <property type="match status" value="1"/>
</dbReference>
<dbReference type="InterPro" id="IPR003961">
    <property type="entry name" value="FN3_dom"/>
</dbReference>
<evidence type="ECO:0000256" key="5">
    <source>
        <dbReference type="ARBA" id="ARBA00022801"/>
    </source>
</evidence>
<evidence type="ECO:0000256" key="10">
    <source>
        <dbReference type="RuleBase" id="RU361174"/>
    </source>
</evidence>
<keyword evidence="6 10" id="KW-0119">Carbohydrate metabolism</keyword>
<evidence type="ECO:0000259" key="13">
    <source>
        <dbReference type="PROSITE" id="PS51760"/>
    </source>
</evidence>
<evidence type="ECO:0000256" key="8">
    <source>
        <dbReference type="ARBA" id="ARBA00023326"/>
    </source>
</evidence>
<dbReference type="EMBL" id="FOMI01000004">
    <property type="protein sequence ID" value="SFD13077.1"/>
    <property type="molecule type" value="Genomic_DNA"/>
</dbReference>
<evidence type="ECO:0000256" key="6">
    <source>
        <dbReference type="ARBA" id="ARBA00023277"/>
    </source>
</evidence>
<evidence type="ECO:0000256" key="11">
    <source>
        <dbReference type="SAM" id="SignalP"/>
    </source>
</evidence>
<proteinExistence type="inferred from homology"/>
<dbReference type="SUPFAM" id="SSF51445">
    <property type="entry name" value="(Trans)glycosidases"/>
    <property type="match status" value="1"/>
</dbReference>
<dbReference type="PROSITE" id="PS50853">
    <property type="entry name" value="FN3"/>
    <property type="match status" value="1"/>
</dbReference>
<dbReference type="Gene3D" id="2.60.40.10">
    <property type="entry name" value="Immunoglobulins"/>
    <property type="match status" value="1"/>
</dbReference>
<evidence type="ECO:0000256" key="9">
    <source>
        <dbReference type="PROSITE-ProRule" id="PRU10061"/>
    </source>
</evidence>
<dbReference type="EC" id="3.2.1.8" evidence="10"/>
<dbReference type="InterPro" id="IPR017853">
    <property type="entry name" value="GH"/>
</dbReference>
<accession>A0A1I1PTT8</accession>
<dbReference type="Proteomes" id="UP000199439">
    <property type="component" value="Unassembled WGS sequence"/>
</dbReference>
<dbReference type="Gene3D" id="3.20.20.80">
    <property type="entry name" value="Glycosidases"/>
    <property type="match status" value="1"/>
</dbReference>
<keyword evidence="5 10" id="KW-0378">Hydrolase</keyword>
<comment type="similarity">
    <text evidence="2 10">Belongs to the glycosyl hydrolase 10 (cellulase F) family.</text>
</comment>
<name>A0A1I1PTT8_9FLAO</name>
<dbReference type="PRINTS" id="PR00134">
    <property type="entry name" value="GLHYDRLASE10"/>
</dbReference>
<keyword evidence="3 14" id="KW-0858">Xylan degradation</keyword>
<dbReference type="InterPro" id="IPR001000">
    <property type="entry name" value="GH10_dom"/>
</dbReference>
<dbReference type="SUPFAM" id="SSF49265">
    <property type="entry name" value="Fibronectin type III"/>
    <property type="match status" value="1"/>
</dbReference>
<dbReference type="InterPro" id="IPR031158">
    <property type="entry name" value="GH10_AS"/>
</dbReference>
<feature type="chain" id="PRO_5011606333" description="Beta-xylanase" evidence="11">
    <location>
        <begin position="24"/>
        <end position="468"/>
    </location>
</feature>
<dbReference type="InterPro" id="IPR044846">
    <property type="entry name" value="GH10"/>
</dbReference>
<keyword evidence="8 10" id="KW-0624">Polysaccharide degradation</keyword>
<protein>
    <recommendedName>
        <fullName evidence="10">Beta-xylanase</fullName>
        <ecNumber evidence="10">3.2.1.8</ecNumber>
    </recommendedName>
</protein>
<dbReference type="AlphaFoldDB" id="A0A1I1PTT8"/>
<dbReference type="PANTHER" id="PTHR31490:SF88">
    <property type="entry name" value="BETA-XYLANASE"/>
    <property type="match status" value="1"/>
</dbReference>
<evidence type="ECO:0000313" key="15">
    <source>
        <dbReference type="Proteomes" id="UP000199439"/>
    </source>
</evidence>
<dbReference type="Pfam" id="PF00331">
    <property type="entry name" value="Glyco_hydro_10"/>
    <property type="match status" value="1"/>
</dbReference>
<dbReference type="RefSeq" id="WP_245750570.1">
    <property type="nucleotide sequence ID" value="NZ_FOMI01000004.1"/>
</dbReference>
<evidence type="ECO:0000313" key="14">
    <source>
        <dbReference type="EMBL" id="SFD13077.1"/>
    </source>
</evidence>
<keyword evidence="4 11" id="KW-0732">Signal</keyword>
<dbReference type="SMART" id="SM00633">
    <property type="entry name" value="Glyco_10"/>
    <property type="match status" value="1"/>
</dbReference>
<feature type="domain" description="GH10" evidence="13">
    <location>
        <begin position="132"/>
        <end position="466"/>
    </location>
</feature>
<dbReference type="GO" id="GO:0045493">
    <property type="term" value="P:xylan catabolic process"/>
    <property type="evidence" value="ECO:0007669"/>
    <property type="project" value="UniProtKB-KW"/>
</dbReference>
<reference evidence="15" key="1">
    <citation type="submission" date="2016-10" db="EMBL/GenBank/DDBJ databases">
        <authorList>
            <person name="Varghese N."/>
            <person name="Submissions S."/>
        </authorList>
    </citation>
    <scope>NUCLEOTIDE SEQUENCE [LARGE SCALE GENOMIC DNA]</scope>
    <source>
        <strain evidence="15">DSM 25730</strain>
    </source>
</reference>
<evidence type="ECO:0000256" key="1">
    <source>
        <dbReference type="ARBA" id="ARBA00000681"/>
    </source>
</evidence>
<evidence type="ECO:0000256" key="4">
    <source>
        <dbReference type="ARBA" id="ARBA00022729"/>
    </source>
</evidence>
<evidence type="ECO:0000256" key="2">
    <source>
        <dbReference type="ARBA" id="ARBA00007495"/>
    </source>
</evidence>